<protein>
    <submittedName>
        <fullName evidence="3">IS110 family transposase</fullName>
    </submittedName>
</protein>
<dbReference type="Pfam" id="PF02371">
    <property type="entry name" value="Transposase_20"/>
    <property type="match status" value="1"/>
</dbReference>
<reference evidence="3 4" key="1">
    <citation type="submission" date="2019-05" db="EMBL/GenBank/DDBJ databases">
        <title>Culicoidintestinum kansasii gen. nov., sp. nov. from the gastrointestinal tract of the biting midge, Culicoides sonorensis.</title>
        <authorList>
            <person name="Neupane S."/>
            <person name="Ghosh A."/>
            <person name="Gunther S."/>
            <person name="Martin K."/>
            <person name="Zurek L."/>
        </authorList>
    </citation>
    <scope>NUCLEOTIDE SEQUENCE [LARGE SCALE GENOMIC DNA]</scope>
    <source>
        <strain evidence="3 4">CS-1</strain>
    </source>
</reference>
<evidence type="ECO:0000313" key="3">
    <source>
        <dbReference type="EMBL" id="TLG70258.1"/>
    </source>
</evidence>
<comment type="caution">
    <text evidence="3">The sequence shown here is derived from an EMBL/GenBank/DDBJ whole genome shotgun (WGS) entry which is preliminary data.</text>
</comment>
<dbReference type="GO" id="GO:0004803">
    <property type="term" value="F:transposase activity"/>
    <property type="evidence" value="ECO:0007669"/>
    <property type="project" value="InterPro"/>
</dbReference>
<dbReference type="PANTHER" id="PTHR33055:SF15">
    <property type="entry name" value="TRANSPOSASE-RELATED"/>
    <property type="match status" value="1"/>
</dbReference>
<dbReference type="InterPro" id="IPR047650">
    <property type="entry name" value="Transpos_IS110"/>
</dbReference>
<dbReference type="Pfam" id="PF01548">
    <property type="entry name" value="DEDD_Tnp_IS110"/>
    <property type="match status" value="1"/>
</dbReference>
<feature type="domain" description="Transposase IS116/IS110/IS902 C-terminal" evidence="2">
    <location>
        <begin position="265"/>
        <end position="348"/>
    </location>
</feature>
<keyword evidence="4" id="KW-1185">Reference proteome</keyword>
<name>A0A5R8Q8S6_9FIRM</name>
<evidence type="ECO:0000313" key="4">
    <source>
        <dbReference type="Proteomes" id="UP000306912"/>
    </source>
</evidence>
<dbReference type="GO" id="GO:0006313">
    <property type="term" value="P:DNA transposition"/>
    <property type="evidence" value="ECO:0007669"/>
    <property type="project" value="InterPro"/>
</dbReference>
<dbReference type="EMBL" id="VBWP01000022">
    <property type="protein sequence ID" value="TLG70258.1"/>
    <property type="molecule type" value="Genomic_DNA"/>
</dbReference>
<dbReference type="InParanoid" id="A0A5R8Q8S6"/>
<feature type="domain" description="Transposase IS110-like N-terminal" evidence="1">
    <location>
        <begin position="7"/>
        <end position="161"/>
    </location>
</feature>
<dbReference type="InterPro" id="IPR003346">
    <property type="entry name" value="Transposase_20"/>
</dbReference>
<organism evidence="3 4">
    <name type="scientific">Culicoidibacter larvae</name>
    <dbReference type="NCBI Taxonomy" id="2579976"/>
    <lineage>
        <taxon>Bacteria</taxon>
        <taxon>Bacillati</taxon>
        <taxon>Bacillota</taxon>
        <taxon>Culicoidibacteria</taxon>
        <taxon>Culicoidibacterales</taxon>
        <taxon>Culicoidibacteraceae</taxon>
        <taxon>Culicoidibacter</taxon>
    </lineage>
</organism>
<dbReference type="PANTHER" id="PTHR33055">
    <property type="entry name" value="TRANSPOSASE FOR INSERTION SEQUENCE ELEMENT IS1111A"/>
    <property type="match status" value="1"/>
</dbReference>
<sequence>MNHSIFVGIDVAKHYHDAHIFNQNTGEVIHPHFHFVNDSTGFEALLHLVSTFNKDEVLFGVESTGRYHIQLVKYLHHKGYSIGILNPLQTNRLREVELRQTKTDKIDARIIVQALLLNYHQEYTETNYDDLKYLSRARHSWVKERSKLKVDVINCLDTLFPEYAAYFKGAGVHSKTSYNILKKYPSAHYISQARIDGLSNKFVRVLKHATPEGLKELAQSSIGRHSKAIAYQLIATIDRIDFISKQICELDKQIDVHLQLLDSPILSIPGISNVLAAAILGEIGNIKRFSNASKIIAFAGLNPKVHQSGNFIAANMPISKRGSRLLRYALIKAASIIWLHDPTFKAYYLRKKATGKHHNVVLGHVAHKLVFVIYRLIDNGIMFEKGYN</sequence>
<proteinExistence type="predicted"/>
<dbReference type="NCBIfam" id="NF033542">
    <property type="entry name" value="transpos_IS110"/>
    <property type="match status" value="1"/>
</dbReference>
<evidence type="ECO:0000259" key="1">
    <source>
        <dbReference type="Pfam" id="PF01548"/>
    </source>
</evidence>
<dbReference type="OrthoDB" id="9811278at2"/>
<dbReference type="InterPro" id="IPR002525">
    <property type="entry name" value="Transp_IS110-like_N"/>
</dbReference>
<dbReference type="RefSeq" id="WP_138192756.1">
    <property type="nucleotide sequence ID" value="NZ_VBWP01000022.1"/>
</dbReference>
<accession>A0A5R8Q8S6</accession>
<dbReference type="AlphaFoldDB" id="A0A5R8Q8S6"/>
<dbReference type="GO" id="GO:0003677">
    <property type="term" value="F:DNA binding"/>
    <property type="evidence" value="ECO:0007669"/>
    <property type="project" value="InterPro"/>
</dbReference>
<dbReference type="Proteomes" id="UP000306912">
    <property type="component" value="Unassembled WGS sequence"/>
</dbReference>
<gene>
    <name evidence="3" type="ORF">FEZ08_12040</name>
</gene>
<evidence type="ECO:0000259" key="2">
    <source>
        <dbReference type="Pfam" id="PF02371"/>
    </source>
</evidence>